<dbReference type="AlphaFoldDB" id="A0AAW5BB01"/>
<sequence>MKQRIKIIRAVKYTGAVILTAGILIFLYGFFISDKSLWTGIGIGTVMGAVFLFLMGVFFVGTEEKIKERYGRLESKTKDSK</sequence>
<keyword evidence="3" id="KW-1185">Reference proteome</keyword>
<gene>
    <name evidence="2" type="ORF">K3T81_17750</name>
</gene>
<comment type="caution">
    <text evidence="2">The sequence shown here is derived from an EMBL/GenBank/DDBJ whole genome shotgun (WGS) entry which is preliminary data.</text>
</comment>
<dbReference type="EMBL" id="JAIFZM010000021">
    <property type="protein sequence ID" value="MCG3420995.1"/>
    <property type="molecule type" value="Genomic_DNA"/>
</dbReference>
<evidence type="ECO:0000313" key="3">
    <source>
        <dbReference type="Proteomes" id="UP001199631"/>
    </source>
</evidence>
<accession>A0AAW5BB01</accession>
<keyword evidence="1" id="KW-0472">Membrane</keyword>
<keyword evidence="1" id="KW-0812">Transmembrane</keyword>
<evidence type="ECO:0000256" key="1">
    <source>
        <dbReference type="SAM" id="Phobius"/>
    </source>
</evidence>
<proteinExistence type="predicted"/>
<feature type="transmembrane region" description="Helical" evidence="1">
    <location>
        <begin position="12"/>
        <end position="31"/>
    </location>
</feature>
<feature type="transmembrane region" description="Helical" evidence="1">
    <location>
        <begin position="37"/>
        <end position="60"/>
    </location>
</feature>
<keyword evidence="1" id="KW-1133">Transmembrane helix</keyword>
<protein>
    <submittedName>
        <fullName evidence="2">Uncharacterized protein</fullName>
    </submittedName>
</protein>
<name>A0AAW5BB01_9BACI</name>
<dbReference type="RefSeq" id="WP_238021821.1">
    <property type="nucleotide sequence ID" value="NZ_JAIFZM010000021.1"/>
</dbReference>
<reference evidence="2 3" key="1">
    <citation type="journal article" date="2022" name="Evol. Bioinform. Online">
        <title>Draft Genome Sequence of Oceanobacillus jordanicus Strain GSFE11, a Halotolerant Plant Growth-Promoting Bacterial Endophyte Isolated From the Jordan Valley.</title>
        <authorList>
            <person name="Alhindi T."/>
            <person name="Albdaiwi R."/>
        </authorList>
    </citation>
    <scope>NUCLEOTIDE SEQUENCE [LARGE SCALE GENOMIC DNA]</scope>
    <source>
        <strain evidence="2 3">GSFE11</strain>
    </source>
</reference>
<dbReference type="Proteomes" id="UP001199631">
    <property type="component" value="Unassembled WGS sequence"/>
</dbReference>
<evidence type="ECO:0000313" key="2">
    <source>
        <dbReference type="EMBL" id="MCG3420995.1"/>
    </source>
</evidence>
<organism evidence="2 3">
    <name type="scientific">Oceanobacillus jordanicus</name>
    <dbReference type="NCBI Taxonomy" id="2867266"/>
    <lineage>
        <taxon>Bacteria</taxon>
        <taxon>Bacillati</taxon>
        <taxon>Bacillota</taxon>
        <taxon>Bacilli</taxon>
        <taxon>Bacillales</taxon>
        <taxon>Bacillaceae</taxon>
        <taxon>Oceanobacillus</taxon>
    </lineage>
</organism>